<proteinExistence type="predicted"/>
<evidence type="ECO:0000313" key="2">
    <source>
        <dbReference type="EMBL" id="MBO8442775.1"/>
    </source>
</evidence>
<comment type="caution">
    <text evidence="2">The sequence shown here is derived from an EMBL/GenBank/DDBJ whole genome shotgun (WGS) entry which is preliminary data.</text>
</comment>
<reference evidence="2" key="2">
    <citation type="journal article" date="2021" name="PeerJ">
        <title>Extensive microbial diversity within the chicken gut microbiome revealed by metagenomics and culture.</title>
        <authorList>
            <person name="Gilroy R."/>
            <person name="Ravi A."/>
            <person name="Getino M."/>
            <person name="Pursley I."/>
            <person name="Horton D.L."/>
            <person name="Alikhan N.F."/>
            <person name="Baker D."/>
            <person name="Gharbi K."/>
            <person name="Hall N."/>
            <person name="Watson M."/>
            <person name="Adriaenssens E.M."/>
            <person name="Foster-Nyarko E."/>
            <person name="Jarju S."/>
            <person name="Secka A."/>
            <person name="Antonio M."/>
            <person name="Oren A."/>
            <person name="Chaudhuri R.R."/>
            <person name="La Ragione R."/>
            <person name="Hildebrand F."/>
            <person name="Pallen M.J."/>
        </authorList>
    </citation>
    <scope>NUCLEOTIDE SEQUENCE</scope>
    <source>
        <strain evidence="2">11167</strain>
    </source>
</reference>
<dbReference type="Proteomes" id="UP000823633">
    <property type="component" value="Unassembled WGS sequence"/>
</dbReference>
<evidence type="ECO:0000259" key="1">
    <source>
        <dbReference type="Pfam" id="PF12728"/>
    </source>
</evidence>
<dbReference type="InterPro" id="IPR041657">
    <property type="entry name" value="HTH_17"/>
</dbReference>
<organism evidence="2 3">
    <name type="scientific">Candidatus Aphodenecus pullistercoris</name>
    <dbReference type="NCBI Taxonomy" id="2840669"/>
    <lineage>
        <taxon>Bacteria</taxon>
        <taxon>Pseudomonadati</taxon>
        <taxon>Spirochaetota</taxon>
        <taxon>Spirochaetia</taxon>
        <taxon>Spirochaetales</taxon>
        <taxon>Candidatus Aphodenecus</taxon>
    </lineage>
</organism>
<dbReference type="AlphaFoldDB" id="A0A9D9EAA1"/>
<feature type="domain" description="Helix-turn-helix" evidence="1">
    <location>
        <begin position="22"/>
        <end position="68"/>
    </location>
</feature>
<dbReference type="EMBL" id="JADIMU010000021">
    <property type="protein sequence ID" value="MBO8442775.1"/>
    <property type="molecule type" value="Genomic_DNA"/>
</dbReference>
<gene>
    <name evidence="2" type="ORF">IAC42_03330</name>
</gene>
<protein>
    <submittedName>
        <fullName evidence="2">Helix-turn-helix domain-containing protein</fullName>
    </submittedName>
</protein>
<reference evidence="2" key="1">
    <citation type="submission" date="2020-10" db="EMBL/GenBank/DDBJ databases">
        <authorList>
            <person name="Gilroy R."/>
        </authorList>
    </citation>
    <scope>NUCLEOTIDE SEQUENCE</scope>
    <source>
        <strain evidence="2">11167</strain>
    </source>
</reference>
<accession>A0A9D9EAA1</accession>
<name>A0A9D9EAA1_9SPIR</name>
<sequence length="77" mass="9193">MIKSETRTDKFKIDHTRQTRVLLTAKEVAERYGYTVETVYVKKCRRELPFVKIPGHRAMYPLDELEKMEAEGLYEVR</sequence>
<dbReference type="Pfam" id="PF12728">
    <property type="entry name" value="HTH_17"/>
    <property type="match status" value="1"/>
</dbReference>
<evidence type="ECO:0000313" key="3">
    <source>
        <dbReference type="Proteomes" id="UP000823633"/>
    </source>
</evidence>